<gene>
    <name evidence="1" type="ORF">KTT_19820</name>
</gene>
<evidence type="ECO:0000313" key="2">
    <source>
        <dbReference type="Proteomes" id="UP000287352"/>
    </source>
</evidence>
<comment type="caution">
    <text evidence="1">The sequence shown here is derived from an EMBL/GenBank/DDBJ whole genome shotgun (WGS) entry which is preliminary data.</text>
</comment>
<dbReference type="EMBL" id="BIFR01000001">
    <property type="protein sequence ID" value="GCE12123.1"/>
    <property type="molecule type" value="Genomic_DNA"/>
</dbReference>
<reference evidence="2" key="1">
    <citation type="submission" date="2018-12" db="EMBL/GenBank/DDBJ databases">
        <title>Tengunoibacter tsumagoiensis gen. nov., sp. nov., Dictyobacter kobayashii sp. nov., D. alpinus sp. nov., and D. joshuensis sp. nov. and description of Dictyobacteraceae fam. nov. within the order Ktedonobacterales isolated from Tengu-no-mugimeshi.</title>
        <authorList>
            <person name="Wang C.M."/>
            <person name="Zheng Y."/>
            <person name="Sakai Y."/>
            <person name="Toyoda A."/>
            <person name="Minakuchi Y."/>
            <person name="Abe K."/>
            <person name="Yokota A."/>
            <person name="Yabe S."/>
        </authorList>
    </citation>
    <scope>NUCLEOTIDE SEQUENCE [LARGE SCALE GENOMIC DNA]</scope>
    <source>
        <strain evidence="2">Uno3</strain>
    </source>
</reference>
<proteinExistence type="predicted"/>
<accession>A0A401ZZ70</accession>
<evidence type="ECO:0000313" key="1">
    <source>
        <dbReference type="EMBL" id="GCE12123.1"/>
    </source>
</evidence>
<dbReference type="Proteomes" id="UP000287352">
    <property type="component" value="Unassembled WGS sequence"/>
</dbReference>
<keyword evidence="2" id="KW-1185">Reference proteome</keyword>
<dbReference type="RefSeq" id="WP_126579778.1">
    <property type="nucleotide sequence ID" value="NZ_BIFR01000001.1"/>
</dbReference>
<dbReference type="AlphaFoldDB" id="A0A401ZZ70"/>
<protein>
    <submittedName>
        <fullName evidence="1">Uncharacterized protein</fullName>
    </submittedName>
</protein>
<organism evidence="1 2">
    <name type="scientific">Tengunoibacter tsumagoiensis</name>
    <dbReference type="NCBI Taxonomy" id="2014871"/>
    <lineage>
        <taxon>Bacteria</taxon>
        <taxon>Bacillati</taxon>
        <taxon>Chloroflexota</taxon>
        <taxon>Ktedonobacteria</taxon>
        <taxon>Ktedonobacterales</taxon>
        <taxon>Dictyobacteraceae</taxon>
        <taxon>Tengunoibacter</taxon>
    </lineage>
</organism>
<name>A0A401ZZ70_9CHLR</name>
<sequence length="119" mass="13099">MAHLTANDFYCDDRTQLLRQTCLGLADASEVRLSASFDEISTADNRLMQGFQVLSDLGVAPGQHVGLPPEAYDSNASLMAEYVAGQWMLLPTQGSSNFLVDFIVLRSYINLTYRFLAAS</sequence>